<dbReference type="EMBL" id="JBCNJP010000003">
    <property type="protein sequence ID" value="KAK9079267.1"/>
    <property type="molecule type" value="Genomic_DNA"/>
</dbReference>
<feature type="transmembrane region" description="Helical" evidence="7">
    <location>
        <begin position="413"/>
        <end position="431"/>
    </location>
</feature>
<feature type="transmembrane region" description="Helical" evidence="7">
    <location>
        <begin position="371"/>
        <end position="393"/>
    </location>
</feature>
<comment type="similarity">
    <text evidence="2">Belongs to the major facilitator superfamily. Proton-dependent oligopeptide transporter (POT/PTR) (TC 2.A.17) family.</text>
</comment>
<feature type="transmembrane region" description="Helical" evidence="7">
    <location>
        <begin position="75"/>
        <end position="96"/>
    </location>
</feature>
<evidence type="ECO:0000256" key="3">
    <source>
        <dbReference type="ARBA" id="ARBA00022692"/>
    </source>
</evidence>
<evidence type="ECO:0008006" key="10">
    <source>
        <dbReference type="Google" id="ProtNLM"/>
    </source>
</evidence>
<keyword evidence="4 7" id="KW-1133">Transmembrane helix</keyword>
<evidence type="ECO:0000313" key="8">
    <source>
        <dbReference type="EMBL" id="KAK9079267.1"/>
    </source>
</evidence>
<evidence type="ECO:0000256" key="1">
    <source>
        <dbReference type="ARBA" id="ARBA00004141"/>
    </source>
</evidence>
<dbReference type="InterPro" id="IPR036259">
    <property type="entry name" value="MFS_trans_sf"/>
</dbReference>
<feature type="transmembrane region" description="Helical" evidence="7">
    <location>
        <begin position="580"/>
        <end position="600"/>
    </location>
</feature>
<evidence type="ECO:0000313" key="9">
    <source>
        <dbReference type="Proteomes" id="UP001408789"/>
    </source>
</evidence>
<feature type="transmembrane region" description="Helical" evidence="7">
    <location>
        <begin position="250"/>
        <end position="270"/>
    </location>
</feature>
<dbReference type="PROSITE" id="PS01022">
    <property type="entry name" value="PTR2_1"/>
    <property type="match status" value="1"/>
</dbReference>
<evidence type="ECO:0000256" key="5">
    <source>
        <dbReference type="ARBA" id="ARBA00023136"/>
    </source>
</evidence>
<evidence type="ECO:0000256" key="6">
    <source>
        <dbReference type="ARBA" id="ARBA00044504"/>
    </source>
</evidence>
<evidence type="ECO:0000256" key="4">
    <source>
        <dbReference type="ARBA" id="ARBA00022989"/>
    </source>
</evidence>
<feature type="transmembrane region" description="Helical" evidence="7">
    <location>
        <begin position="452"/>
        <end position="469"/>
    </location>
</feature>
<dbReference type="Pfam" id="PF00854">
    <property type="entry name" value="PTR2"/>
    <property type="match status" value="1"/>
</dbReference>
<dbReference type="GO" id="GO:0016020">
    <property type="term" value="C:membrane"/>
    <property type="evidence" value="ECO:0007669"/>
    <property type="project" value="UniProtKB-SubCell"/>
</dbReference>
<comment type="caution">
    <text evidence="8">The sequence shown here is derived from an EMBL/GenBank/DDBJ whole genome shotgun (WGS) entry which is preliminary data.</text>
</comment>
<evidence type="ECO:0000256" key="7">
    <source>
        <dbReference type="SAM" id="Phobius"/>
    </source>
</evidence>
<dbReference type="GO" id="GO:0006857">
    <property type="term" value="P:oligopeptide transport"/>
    <property type="evidence" value="ECO:0007669"/>
    <property type="project" value="InterPro"/>
</dbReference>
<gene>
    <name evidence="8" type="ORF">SSX86_000937</name>
</gene>
<feature type="transmembrane region" description="Helical" evidence="7">
    <location>
        <begin position="102"/>
        <end position="121"/>
    </location>
</feature>
<dbReference type="PANTHER" id="PTHR11654">
    <property type="entry name" value="OLIGOPEPTIDE TRANSPORTER-RELATED"/>
    <property type="match status" value="1"/>
</dbReference>
<keyword evidence="9" id="KW-1185">Reference proteome</keyword>
<reference evidence="8 9" key="1">
    <citation type="submission" date="2024-04" db="EMBL/GenBank/DDBJ databases">
        <title>The reference genome of an endangered Asteraceae, Deinandra increscens subsp. villosa, native to the Central Coast of California.</title>
        <authorList>
            <person name="Guilliams M."/>
            <person name="Hasenstab-Lehman K."/>
            <person name="Meyer R."/>
            <person name="Mcevoy S."/>
        </authorList>
    </citation>
    <scope>NUCLEOTIDE SEQUENCE [LARGE SCALE GENOMIC DNA]</scope>
    <source>
        <tissue evidence="8">Leaf</tissue>
    </source>
</reference>
<dbReference type="AlphaFoldDB" id="A0AAP0DUG1"/>
<organism evidence="8 9">
    <name type="scientific">Deinandra increscens subsp. villosa</name>
    <dbReference type="NCBI Taxonomy" id="3103831"/>
    <lineage>
        <taxon>Eukaryota</taxon>
        <taxon>Viridiplantae</taxon>
        <taxon>Streptophyta</taxon>
        <taxon>Embryophyta</taxon>
        <taxon>Tracheophyta</taxon>
        <taxon>Spermatophyta</taxon>
        <taxon>Magnoliopsida</taxon>
        <taxon>eudicotyledons</taxon>
        <taxon>Gunneridae</taxon>
        <taxon>Pentapetalae</taxon>
        <taxon>asterids</taxon>
        <taxon>campanulids</taxon>
        <taxon>Asterales</taxon>
        <taxon>Asteraceae</taxon>
        <taxon>Asteroideae</taxon>
        <taxon>Heliantheae alliance</taxon>
        <taxon>Madieae</taxon>
        <taxon>Madiinae</taxon>
        <taxon>Deinandra</taxon>
    </lineage>
</organism>
<keyword evidence="3 7" id="KW-0812">Transmembrane</keyword>
<protein>
    <recommendedName>
        <fullName evidence="10">Major facilitator superfamily protein</fullName>
    </recommendedName>
</protein>
<sequence length="611" mass="67747">MKSPEVLDETPSVERKKLGMYFVESDNMRSPFAGGYTPLGTMPVNIHGKPITHLSRTGGWLAAFFIFGNEMAERMAYFGLSVNMVAFMFYVMHRPFTTSANAINNFLGISQASSVIGGFLADAYLGRYWTIAIFTTIYLVGLTGITVLASLNVMVPNQAECNELTLLLGTCEPAKPWQMWYLYTVLYVTGFGAAGIRPCVSSFGADQFDERTRDYNTILDRFFNLFYLSVTLGAIIAFTVVVYIQMKLGWGFAFGALAVAMGVSNLVFFLGTPMYRHRLPGGSPLTRVAQVLVSAFRKRNASFGSSEFVGLYELQGNRCAIKGSGKIAHTNGFRFLDKAALRLKDDEINNTSPWHLCTVTQVEEVKILLKLVPIAGCTVMLSVILTEFLTLSVQQAYTLNTHIGRLKLPVTCMPVFPGLTIFLLLSLYYTIFVPLSKTITHHPRGASQLQRVGLGLAVSIVSVGWAGVFERYRRNYAIRQGYEVSFLSPMPGLSAYWLLIQYCLIGLAEVFCVVGLLEFLYEEAPDAMKSIGSAYAAVAGGLGCFAATIFNSIINSLTGNEEKRQESWLSQNINAGRFDYFYWLLTLLSIINFGAFVYVARRYNYKQLSGS</sequence>
<dbReference type="SUPFAM" id="SSF103473">
    <property type="entry name" value="MFS general substrate transporter"/>
    <property type="match status" value="1"/>
</dbReference>
<dbReference type="GO" id="GO:0022857">
    <property type="term" value="F:transmembrane transporter activity"/>
    <property type="evidence" value="ECO:0007669"/>
    <property type="project" value="InterPro"/>
</dbReference>
<feature type="transmembrane region" description="Helical" evidence="7">
    <location>
        <begin position="495"/>
        <end position="521"/>
    </location>
</feature>
<dbReference type="InterPro" id="IPR018456">
    <property type="entry name" value="PTR2_symporter_CS"/>
</dbReference>
<dbReference type="Gene3D" id="1.20.1250.20">
    <property type="entry name" value="MFS general substrate transporter like domains"/>
    <property type="match status" value="1"/>
</dbReference>
<comment type="subcellular location">
    <subcellularLocation>
        <location evidence="1">Membrane</location>
        <topology evidence="1">Multi-pass membrane protein</topology>
    </subcellularLocation>
</comment>
<proteinExistence type="inferred from homology"/>
<dbReference type="CDD" id="cd17351">
    <property type="entry name" value="MFS_NPF"/>
    <property type="match status" value="1"/>
</dbReference>
<dbReference type="Proteomes" id="UP001408789">
    <property type="component" value="Unassembled WGS sequence"/>
</dbReference>
<feature type="transmembrane region" description="Helical" evidence="7">
    <location>
        <begin position="533"/>
        <end position="554"/>
    </location>
</feature>
<dbReference type="InterPro" id="IPR000109">
    <property type="entry name" value="POT_fam"/>
</dbReference>
<keyword evidence="5 7" id="KW-0472">Membrane</keyword>
<name>A0AAP0DUG1_9ASTR</name>
<feature type="transmembrane region" description="Helical" evidence="7">
    <location>
        <begin position="128"/>
        <end position="149"/>
    </location>
</feature>
<feature type="transmembrane region" description="Helical" evidence="7">
    <location>
        <begin position="180"/>
        <end position="200"/>
    </location>
</feature>
<accession>A0AAP0DUG1</accession>
<feature type="transmembrane region" description="Helical" evidence="7">
    <location>
        <begin position="221"/>
        <end position="244"/>
    </location>
</feature>
<comment type="similarity">
    <text evidence="6">Belongs to the major facilitator superfamily. Phosphate:H(+) symporter (TC 2.A.1.9) family.</text>
</comment>
<evidence type="ECO:0000256" key="2">
    <source>
        <dbReference type="ARBA" id="ARBA00005982"/>
    </source>
</evidence>